<dbReference type="InterPro" id="IPR016181">
    <property type="entry name" value="Acyl_CoA_acyltransferase"/>
</dbReference>
<evidence type="ECO:0000259" key="1">
    <source>
        <dbReference type="Pfam" id="PF13480"/>
    </source>
</evidence>
<evidence type="ECO:0000313" key="3">
    <source>
        <dbReference type="Proteomes" id="UP000192872"/>
    </source>
</evidence>
<reference evidence="2 3" key="1">
    <citation type="journal article" date="2017" name="Water Res.">
        <title>Comammox in drinking water systems.</title>
        <authorList>
            <person name="Wang Y."/>
            <person name="Ma L."/>
            <person name="Mao Y."/>
            <person name="Jiang X."/>
            <person name="Xia Y."/>
            <person name="Yu K."/>
            <person name="Li B."/>
            <person name="Zhang T."/>
        </authorList>
    </citation>
    <scope>NUCLEOTIDE SEQUENCE [LARGE SCALE GENOMIC DNA]</scope>
    <source>
        <strain evidence="2">SG_bin8</strain>
    </source>
</reference>
<gene>
    <name evidence="2" type="ORF">A4S15_07890</name>
</gene>
<protein>
    <recommendedName>
        <fullName evidence="1">BioF2-like acetyltransferase domain-containing protein</fullName>
    </recommendedName>
</protein>
<dbReference type="EMBL" id="LWDL01000012">
    <property type="protein sequence ID" value="OQW52721.1"/>
    <property type="molecule type" value="Genomic_DNA"/>
</dbReference>
<dbReference type="RefSeq" id="WP_376800327.1">
    <property type="nucleotide sequence ID" value="NZ_DBNB01000037.1"/>
</dbReference>
<dbReference type="STRING" id="1827387.A4S15_07890"/>
<feature type="domain" description="BioF2-like acetyltransferase" evidence="1">
    <location>
        <begin position="184"/>
        <end position="332"/>
    </location>
</feature>
<organism evidence="2 3">
    <name type="scientific">Candidatus Raskinella chloraquaticus</name>
    <dbReference type="NCBI Taxonomy" id="1951219"/>
    <lineage>
        <taxon>Bacteria</taxon>
        <taxon>Pseudomonadati</taxon>
        <taxon>Pseudomonadota</taxon>
        <taxon>Alphaproteobacteria</taxon>
        <taxon>Hyphomicrobiales</taxon>
        <taxon>Phreatobacteraceae</taxon>
        <taxon>Candidatus Raskinella</taxon>
    </lineage>
</organism>
<dbReference type="AlphaFoldDB" id="A0A1W9HZT1"/>
<evidence type="ECO:0000313" key="2">
    <source>
        <dbReference type="EMBL" id="OQW52721.1"/>
    </source>
</evidence>
<proteinExistence type="predicted"/>
<sequence>MSDSVAGKASGEGRGAFTAALYHRWSDVPAAWTALAHETSATPFQNPVFLAAWYQSFCHNDPCQPVIVALAGADGTPALLFPLVSLRDRGLRVVCFADAGVSDNNAPLLGPAAPTSPGTARRAIEVLRKALPGHDLLRFDKIPQKIGSRPNPLALLAGVTEGPLNAHPLHFADDFSDYVRSRAKKFRKEQARVWRVFQRLEGARFDIIADPVEAQELFATFERLQSERIRGLGQEYSLDEPEYRDFYRRLLAEGIRAGTVVFGALRLGSELIGGLIGIANKRSLVFVRLGHAGDKWGFCSPGRLVIERVLEWAHGAGYRDIDFSVGDYDYKRDFCIGSERLLEYARAGSLKGVAAAGLHYAKGVARGSPQLRALVARLRGSGRSAAPQARSLKSAAQG</sequence>
<dbReference type="SUPFAM" id="SSF55729">
    <property type="entry name" value="Acyl-CoA N-acyltransferases (Nat)"/>
    <property type="match status" value="1"/>
</dbReference>
<accession>A0A1W9HZT1</accession>
<comment type="caution">
    <text evidence="2">The sequence shown here is derived from an EMBL/GenBank/DDBJ whole genome shotgun (WGS) entry which is preliminary data.</text>
</comment>
<name>A0A1W9HZT1_9HYPH</name>
<dbReference type="Proteomes" id="UP000192872">
    <property type="component" value="Unassembled WGS sequence"/>
</dbReference>
<dbReference type="Pfam" id="PF13480">
    <property type="entry name" value="Acetyltransf_6"/>
    <property type="match status" value="1"/>
</dbReference>
<dbReference type="InterPro" id="IPR038740">
    <property type="entry name" value="BioF2-like_GNAT_dom"/>
</dbReference>